<feature type="region of interest" description="Disordered" evidence="1">
    <location>
        <begin position="194"/>
        <end position="221"/>
    </location>
</feature>
<accession>A0A645EF68</accession>
<dbReference type="AlphaFoldDB" id="A0A645EF68"/>
<proteinExistence type="predicted"/>
<gene>
    <name evidence="2" type="ORF">SDC9_146952</name>
</gene>
<organism evidence="2">
    <name type="scientific">bioreactor metagenome</name>
    <dbReference type="NCBI Taxonomy" id="1076179"/>
    <lineage>
        <taxon>unclassified sequences</taxon>
        <taxon>metagenomes</taxon>
        <taxon>ecological metagenomes</taxon>
    </lineage>
</organism>
<comment type="caution">
    <text evidence="2">The sequence shown here is derived from an EMBL/GenBank/DDBJ whole genome shotgun (WGS) entry which is preliminary data.</text>
</comment>
<sequence length="231" mass="26532">MVFWILLDKFQNQSGQDRSGADAVLQYRPDAVVFRVQRGFGHGGETGFPHEVRQVFQRPLRKTVRLRPELLPHVNQFRARIIVEPLQMHVDQSVDKVDFRRVELRYELPAAAAQRNRRLELMRPAAGEGVVPLLELGQHFAQLGLPVQEFGHGAHRHVFVLIVEERYQAFKTRFSVHSRTAPFFWPGTCRGAPRWRSPSPRRKNRCARSSAGSPDRSPPVPAACARRFCRN</sequence>
<protein>
    <submittedName>
        <fullName evidence="2">Uncharacterized protein</fullName>
    </submittedName>
</protein>
<reference evidence="2" key="1">
    <citation type="submission" date="2019-08" db="EMBL/GenBank/DDBJ databases">
        <authorList>
            <person name="Kucharzyk K."/>
            <person name="Murdoch R.W."/>
            <person name="Higgins S."/>
            <person name="Loffler F."/>
        </authorList>
    </citation>
    <scope>NUCLEOTIDE SEQUENCE</scope>
</reference>
<evidence type="ECO:0000313" key="2">
    <source>
        <dbReference type="EMBL" id="MPM99758.1"/>
    </source>
</evidence>
<dbReference type="EMBL" id="VSSQ01045837">
    <property type="protein sequence ID" value="MPM99758.1"/>
    <property type="molecule type" value="Genomic_DNA"/>
</dbReference>
<name>A0A645EF68_9ZZZZ</name>
<evidence type="ECO:0000256" key="1">
    <source>
        <dbReference type="SAM" id="MobiDB-lite"/>
    </source>
</evidence>